<accession>A0ABV7VTU7</accession>
<dbReference type="Proteomes" id="UP001595722">
    <property type="component" value="Unassembled WGS sequence"/>
</dbReference>
<protein>
    <submittedName>
        <fullName evidence="1">Uncharacterized protein</fullName>
    </submittedName>
</protein>
<proteinExistence type="predicted"/>
<keyword evidence="2" id="KW-1185">Reference proteome</keyword>
<name>A0ABV7VTU7_9GAMM</name>
<dbReference type="RefSeq" id="WP_376866771.1">
    <property type="nucleotide sequence ID" value="NZ_JBHRYB010000013.1"/>
</dbReference>
<gene>
    <name evidence="1" type="ORF">ACFOMG_11515</name>
</gene>
<dbReference type="EMBL" id="JBHRYB010000013">
    <property type="protein sequence ID" value="MFC3680725.1"/>
    <property type="molecule type" value="Genomic_DNA"/>
</dbReference>
<sequence>MSSAPRHTLGSVSGAAQGEPDWSQIGETLAMLALAIAQIDTSLNEGSQSVDQLTQSFTTMAANTQKILQLASQPTDKADTPKHDHEDSAAGSDISDLAHQVNDEIQQAVIAFQFYDRLTQRLEHVGDSLERMGHLMADAKERYQPDAWRTLQEHIKGNYTMEAERIMFEHIMAGHSVSQALEIYRHHFEQGDDESFGTSDEIELF</sequence>
<evidence type="ECO:0000313" key="2">
    <source>
        <dbReference type="Proteomes" id="UP001595722"/>
    </source>
</evidence>
<organism evidence="1 2">
    <name type="scientific">Bacterioplanoides pacificum</name>
    <dbReference type="NCBI Taxonomy" id="1171596"/>
    <lineage>
        <taxon>Bacteria</taxon>
        <taxon>Pseudomonadati</taxon>
        <taxon>Pseudomonadota</taxon>
        <taxon>Gammaproteobacteria</taxon>
        <taxon>Oceanospirillales</taxon>
        <taxon>Oceanospirillaceae</taxon>
        <taxon>Bacterioplanoides</taxon>
    </lineage>
</organism>
<evidence type="ECO:0000313" key="1">
    <source>
        <dbReference type="EMBL" id="MFC3680725.1"/>
    </source>
</evidence>
<comment type="caution">
    <text evidence="1">The sequence shown here is derived from an EMBL/GenBank/DDBJ whole genome shotgun (WGS) entry which is preliminary data.</text>
</comment>
<reference evidence="2" key="1">
    <citation type="journal article" date="2019" name="Int. J. Syst. Evol. Microbiol.">
        <title>The Global Catalogue of Microorganisms (GCM) 10K type strain sequencing project: providing services to taxonomists for standard genome sequencing and annotation.</title>
        <authorList>
            <consortium name="The Broad Institute Genomics Platform"/>
            <consortium name="The Broad Institute Genome Sequencing Center for Infectious Disease"/>
            <person name="Wu L."/>
            <person name="Ma J."/>
        </authorList>
    </citation>
    <scope>NUCLEOTIDE SEQUENCE [LARGE SCALE GENOMIC DNA]</scope>
    <source>
        <strain evidence="2">KCTC 42424</strain>
    </source>
</reference>